<dbReference type="EMBL" id="CAACVJ010000445">
    <property type="protein sequence ID" value="VEP16830.1"/>
    <property type="molecule type" value="Genomic_DNA"/>
</dbReference>
<evidence type="ECO:0000313" key="1">
    <source>
        <dbReference type="EMBL" id="VEP16830.1"/>
    </source>
</evidence>
<dbReference type="Proteomes" id="UP000320055">
    <property type="component" value="Unassembled WGS sequence"/>
</dbReference>
<protein>
    <submittedName>
        <fullName evidence="1">Uncharacterized protein</fullName>
    </submittedName>
</protein>
<sequence>MGEIGADVAWAKNGKGTVKAGYRQRRVIRIIGEILKLLTDEI</sequence>
<name>A0A563VZI5_9CYAN</name>
<gene>
    <name evidence="1" type="ORF">H1P_50035</name>
</gene>
<accession>A0A563VZI5</accession>
<keyword evidence="2" id="KW-1185">Reference proteome</keyword>
<proteinExistence type="predicted"/>
<dbReference type="AlphaFoldDB" id="A0A563VZI5"/>
<reference evidence="1 2" key="1">
    <citation type="submission" date="2019-01" db="EMBL/GenBank/DDBJ databases">
        <authorList>
            <person name="Brito A."/>
        </authorList>
    </citation>
    <scope>NUCLEOTIDE SEQUENCE [LARGE SCALE GENOMIC DNA]</scope>
    <source>
        <strain evidence="1">1</strain>
    </source>
</reference>
<evidence type="ECO:0000313" key="2">
    <source>
        <dbReference type="Proteomes" id="UP000320055"/>
    </source>
</evidence>
<organism evidence="1 2">
    <name type="scientific">Hyella patelloides LEGE 07179</name>
    <dbReference type="NCBI Taxonomy" id="945734"/>
    <lineage>
        <taxon>Bacteria</taxon>
        <taxon>Bacillati</taxon>
        <taxon>Cyanobacteriota</taxon>
        <taxon>Cyanophyceae</taxon>
        <taxon>Pleurocapsales</taxon>
        <taxon>Hyellaceae</taxon>
        <taxon>Hyella</taxon>
    </lineage>
</organism>